<dbReference type="EMBL" id="LS974202">
    <property type="protein sequence ID" value="SSC13677.1"/>
    <property type="molecule type" value="Genomic_DNA"/>
</dbReference>
<protein>
    <submittedName>
        <fullName evidence="2">Putative Glycosyl transferase family 2</fullName>
    </submittedName>
</protein>
<dbReference type="RefSeq" id="WP_169699798.1">
    <property type="nucleotide sequence ID" value="NZ_LS974202.1"/>
</dbReference>
<dbReference type="Pfam" id="PF00535">
    <property type="entry name" value="Glycos_transf_2"/>
    <property type="match status" value="1"/>
</dbReference>
<accession>A0A7Z7PRP3</accession>
<evidence type="ECO:0000259" key="1">
    <source>
        <dbReference type="Pfam" id="PF00535"/>
    </source>
</evidence>
<dbReference type="PANTHER" id="PTHR22916:SF3">
    <property type="entry name" value="UDP-GLCNAC:BETAGAL BETA-1,3-N-ACETYLGLUCOSAMINYLTRANSFERASE-LIKE PROTEIN 1"/>
    <property type="match status" value="1"/>
</dbReference>
<dbReference type="CDD" id="cd00761">
    <property type="entry name" value="Glyco_tranf_GTA_type"/>
    <property type="match status" value="1"/>
</dbReference>
<keyword evidence="2" id="KW-0808">Transferase</keyword>
<dbReference type="GO" id="GO:0016758">
    <property type="term" value="F:hexosyltransferase activity"/>
    <property type="evidence" value="ECO:0007669"/>
    <property type="project" value="UniProtKB-ARBA"/>
</dbReference>
<evidence type="ECO:0000313" key="2">
    <source>
        <dbReference type="EMBL" id="SSC13677.1"/>
    </source>
</evidence>
<feature type="domain" description="Glycosyltransferase 2-like" evidence="1">
    <location>
        <begin position="10"/>
        <end position="125"/>
    </location>
</feature>
<dbReference type="SUPFAM" id="SSF53448">
    <property type="entry name" value="Nucleotide-diphospho-sugar transferases"/>
    <property type="match status" value="1"/>
</dbReference>
<evidence type="ECO:0000313" key="3">
    <source>
        <dbReference type="Proteomes" id="UP000250796"/>
    </source>
</evidence>
<organism evidence="2 3">
    <name type="scientific">Mesotoga infera</name>
    <dbReference type="NCBI Taxonomy" id="1236046"/>
    <lineage>
        <taxon>Bacteria</taxon>
        <taxon>Thermotogati</taxon>
        <taxon>Thermotogota</taxon>
        <taxon>Thermotogae</taxon>
        <taxon>Kosmotogales</taxon>
        <taxon>Kosmotogaceae</taxon>
        <taxon>Mesotoga</taxon>
    </lineage>
</organism>
<proteinExistence type="predicted"/>
<dbReference type="PANTHER" id="PTHR22916">
    <property type="entry name" value="GLYCOSYLTRANSFERASE"/>
    <property type="match status" value="1"/>
</dbReference>
<dbReference type="InterPro" id="IPR029044">
    <property type="entry name" value="Nucleotide-diphossugar_trans"/>
</dbReference>
<dbReference type="InterPro" id="IPR001173">
    <property type="entry name" value="Glyco_trans_2-like"/>
</dbReference>
<reference evidence="2 3" key="1">
    <citation type="submission" date="2017-01" db="EMBL/GenBank/DDBJ databases">
        <authorList>
            <person name="Erauso G."/>
        </authorList>
    </citation>
    <scope>NUCLEOTIDE SEQUENCE [LARGE SCALE GENOMIC DNA]</scope>
    <source>
        <strain evidence="2">MESINF1</strain>
    </source>
</reference>
<name>A0A7Z7PRP3_9BACT</name>
<keyword evidence="3" id="KW-1185">Reference proteome</keyword>
<dbReference type="Proteomes" id="UP000250796">
    <property type="component" value="Chromosome MESINF"/>
</dbReference>
<sequence>MISNSFPELSIVIPAYNAEKHLARSINSVLKQTSRNIELLLVDDGSTDETAARARELLRSADFPWRVYRQENGGVSNARNSGIRLSKGRFIHFLDSDDEIREEFVEKMLNEAQTNDSDIVVCGQEIVLNGRETPQAVFNCFPEDNRDDNFSNNLHLIAEVLFSRLPLGIGSIILRKEFLTECNLCFTPGCNHGEDREFIVKAFSKARRISSISDVMFRYIIVEGSLSHVANLRRFEDVATYFRLAKYLERELPDGRLVRIVRNYVIPTRITSTVEYLAFNGYDKKALRKISRNSSIRSSLRNFWFGSGAANSFKEWLRCRLLLISFDLFLLVMKLKKGKPACVKWPSLGT</sequence>
<dbReference type="Gene3D" id="3.90.550.10">
    <property type="entry name" value="Spore Coat Polysaccharide Biosynthesis Protein SpsA, Chain A"/>
    <property type="match status" value="1"/>
</dbReference>
<dbReference type="AlphaFoldDB" id="A0A7Z7PRP3"/>
<dbReference type="KEGG" id="minf:MESINF_2237"/>
<gene>
    <name evidence="2" type="ORF">MESINF_2237</name>
</gene>